<organism evidence="3 4">
    <name type="scientific">Niabella yanshanensis</name>
    <dbReference type="NCBI Taxonomy" id="577386"/>
    <lineage>
        <taxon>Bacteria</taxon>
        <taxon>Pseudomonadati</taxon>
        <taxon>Bacteroidota</taxon>
        <taxon>Chitinophagia</taxon>
        <taxon>Chitinophagales</taxon>
        <taxon>Chitinophagaceae</taxon>
        <taxon>Niabella</taxon>
    </lineage>
</organism>
<feature type="region of interest" description="Disordered" evidence="1">
    <location>
        <begin position="19"/>
        <end position="78"/>
    </location>
</feature>
<evidence type="ECO:0000313" key="4">
    <source>
        <dbReference type="Proteomes" id="UP001325680"/>
    </source>
</evidence>
<protein>
    <recommendedName>
        <fullName evidence="5">Entericidin</fullName>
    </recommendedName>
</protein>
<dbReference type="RefSeq" id="WP_114792896.1">
    <property type="nucleotide sequence ID" value="NZ_CP139960.1"/>
</dbReference>
<feature type="signal peptide" evidence="2">
    <location>
        <begin position="1"/>
        <end position="20"/>
    </location>
</feature>
<keyword evidence="2" id="KW-0732">Signal</keyword>
<evidence type="ECO:0008006" key="5">
    <source>
        <dbReference type="Google" id="ProtNLM"/>
    </source>
</evidence>
<reference evidence="3 4" key="1">
    <citation type="submission" date="2023-12" db="EMBL/GenBank/DDBJ databases">
        <title>Genome sequencing and assembly of bacterial species from a model synthetic community.</title>
        <authorList>
            <person name="Hogle S.L."/>
        </authorList>
    </citation>
    <scope>NUCLEOTIDE SEQUENCE [LARGE SCALE GENOMIC DNA]</scope>
    <source>
        <strain evidence="3 4">HAMBI_3031</strain>
    </source>
</reference>
<evidence type="ECO:0000256" key="2">
    <source>
        <dbReference type="SAM" id="SignalP"/>
    </source>
</evidence>
<dbReference type="Proteomes" id="UP001325680">
    <property type="component" value="Chromosome"/>
</dbReference>
<sequence>MKILFLALSLAFLASCNNESNQDAEMGDTTTMSPGSSDMNTTTPGAGDMSTTPGMDTTQSSGRDTSTFEGAANDSLGR</sequence>
<feature type="compositionally biased region" description="Polar residues" evidence="1">
    <location>
        <begin position="19"/>
        <end position="68"/>
    </location>
</feature>
<feature type="chain" id="PRO_5047353013" description="Entericidin" evidence="2">
    <location>
        <begin position="21"/>
        <end position="78"/>
    </location>
</feature>
<name>A0ABZ0WAI0_9BACT</name>
<accession>A0ABZ0WAI0</accession>
<evidence type="ECO:0000256" key="1">
    <source>
        <dbReference type="SAM" id="MobiDB-lite"/>
    </source>
</evidence>
<keyword evidence="4" id="KW-1185">Reference proteome</keyword>
<proteinExistence type="predicted"/>
<dbReference type="PROSITE" id="PS51257">
    <property type="entry name" value="PROKAR_LIPOPROTEIN"/>
    <property type="match status" value="1"/>
</dbReference>
<dbReference type="EMBL" id="CP139960">
    <property type="protein sequence ID" value="WQD39150.1"/>
    <property type="molecule type" value="Genomic_DNA"/>
</dbReference>
<evidence type="ECO:0000313" key="3">
    <source>
        <dbReference type="EMBL" id="WQD39150.1"/>
    </source>
</evidence>
<gene>
    <name evidence="3" type="ORF">U0035_03180</name>
</gene>